<evidence type="ECO:0000259" key="2">
    <source>
        <dbReference type="Pfam" id="PF01370"/>
    </source>
</evidence>
<dbReference type="AlphaFoldDB" id="A0A3G2HYG9"/>
<dbReference type="InterPro" id="IPR036291">
    <property type="entry name" value="NAD(P)-bd_dom_sf"/>
</dbReference>
<dbReference type="PANTHER" id="PTHR11092">
    <property type="entry name" value="SUGAR NUCLEOTIDE EPIMERASE RELATED"/>
    <property type="match status" value="1"/>
</dbReference>
<evidence type="ECO:0000256" key="1">
    <source>
        <dbReference type="ARBA" id="ARBA00009353"/>
    </source>
</evidence>
<dbReference type="RefSeq" id="WP_121739655.1">
    <property type="nucleotide sequence ID" value="NZ_CP032153.1"/>
</dbReference>
<dbReference type="Pfam" id="PF01370">
    <property type="entry name" value="Epimerase"/>
    <property type="match status" value="1"/>
</dbReference>
<evidence type="ECO:0000313" key="4">
    <source>
        <dbReference type="EMBL" id="AYN22114.1"/>
    </source>
</evidence>
<dbReference type="Gene3D" id="3.40.50.720">
    <property type="entry name" value="NAD(P)-binding Rossmann-like Domain"/>
    <property type="match status" value="1"/>
</dbReference>
<reference evidence="4 5" key="1">
    <citation type="submission" date="2018-09" db="EMBL/GenBank/DDBJ databases">
        <title>Complete genome sequence of the hydrocarbonoclastic bacterium Alcaligenes aquatilis QD168, isolated from a crude-oil polluted marine sediment of Central Chile.</title>
        <authorList>
            <person name="Duran R.E."/>
            <person name="Barra B."/>
            <person name="Salva-Serra F."/>
            <person name="Mendez V."/>
            <person name="Moore E.R.B."/>
            <person name="Seeger M."/>
        </authorList>
    </citation>
    <scope>NUCLEOTIDE SEQUENCE [LARGE SCALE GENOMIC DNA]</scope>
    <source>
        <strain evidence="4 5">QD168</strain>
    </source>
</reference>
<sequence length="300" mass="33096">MRILLTGGTGLIGQALCQQWQAQGHELWVWSRTPQQVPQLCPGAKGVATLEELNGNAPFDAVINLAGAPIANQRWTDARRQLLWRSRVDLTRRLVDWMGQQASVPPILISGSATGWYGDGGQQPLSEDSAPSHKDFGSQLCVAWEQEAEQARQWGVRVVLLRTAPVLANNAGILARLLPSFKLGLGARLGDGQQWMPWIHLEDQVALIDYLLHNQNCEGPYNACAPQPVRNAEFTRILAQELGKPALFHAPAWVLRLALGEMSVLLLGGQRLIPQRAQQAGFSWRHPELSEALRDVLNKA</sequence>
<dbReference type="KEGG" id="aaqu:D3M96_17160"/>
<evidence type="ECO:0000259" key="3">
    <source>
        <dbReference type="Pfam" id="PF08338"/>
    </source>
</evidence>
<comment type="similarity">
    <text evidence="1">Belongs to the NAD(P)-dependent epimerase/dehydratase family. SDR39U1 subfamily.</text>
</comment>
<organism evidence="4 5">
    <name type="scientific">Alcaligenes aquatilis</name>
    <dbReference type="NCBI Taxonomy" id="323284"/>
    <lineage>
        <taxon>Bacteria</taxon>
        <taxon>Pseudomonadati</taxon>
        <taxon>Pseudomonadota</taxon>
        <taxon>Betaproteobacteria</taxon>
        <taxon>Burkholderiales</taxon>
        <taxon>Alcaligenaceae</taxon>
        <taxon>Alcaligenes</taxon>
    </lineage>
</organism>
<feature type="domain" description="DUF1731" evidence="3">
    <location>
        <begin position="250"/>
        <end position="296"/>
    </location>
</feature>
<accession>A0A3G2HYG9</accession>
<dbReference type="SUPFAM" id="SSF51735">
    <property type="entry name" value="NAD(P)-binding Rossmann-fold domains"/>
    <property type="match status" value="1"/>
</dbReference>
<dbReference type="InterPro" id="IPR013549">
    <property type="entry name" value="DUF1731"/>
</dbReference>
<dbReference type="Proteomes" id="UP000268070">
    <property type="component" value="Chromosome"/>
</dbReference>
<gene>
    <name evidence="4" type="ORF">D3M96_17160</name>
</gene>
<evidence type="ECO:0000313" key="5">
    <source>
        <dbReference type="Proteomes" id="UP000268070"/>
    </source>
</evidence>
<feature type="domain" description="NAD-dependent epimerase/dehydratase" evidence="2">
    <location>
        <begin position="3"/>
        <end position="222"/>
    </location>
</feature>
<name>A0A3G2HYG9_9BURK</name>
<dbReference type="OrthoDB" id="9801773at2"/>
<dbReference type="PANTHER" id="PTHR11092:SF0">
    <property type="entry name" value="EPIMERASE FAMILY PROTEIN SDR39U1"/>
    <property type="match status" value="1"/>
</dbReference>
<protein>
    <submittedName>
        <fullName evidence="4">TIGR01777 family protein</fullName>
    </submittedName>
</protein>
<dbReference type="InterPro" id="IPR001509">
    <property type="entry name" value="Epimerase_deHydtase"/>
</dbReference>
<proteinExistence type="inferred from homology"/>
<dbReference type="CDD" id="cd05242">
    <property type="entry name" value="SDR_a8"/>
    <property type="match status" value="1"/>
</dbReference>
<dbReference type="InterPro" id="IPR010099">
    <property type="entry name" value="SDR39U1"/>
</dbReference>
<dbReference type="EMBL" id="CP032153">
    <property type="protein sequence ID" value="AYN22114.1"/>
    <property type="molecule type" value="Genomic_DNA"/>
</dbReference>
<dbReference type="Pfam" id="PF08338">
    <property type="entry name" value="DUF1731"/>
    <property type="match status" value="1"/>
</dbReference>
<dbReference type="NCBIfam" id="TIGR01777">
    <property type="entry name" value="yfcH"/>
    <property type="match status" value="1"/>
</dbReference>